<evidence type="ECO:0000256" key="9">
    <source>
        <dbReference type="ARBA" id="ARBA00037922"/>
    </source>
</evidence>
<dbReference type="GO" id="GO:0005829">
    <property type="term" value="C:cytosol"/>
    <property type="evidence" value="ECO:0007669"/>
    <property type="project" value="TreeGrafter"/>
</dbReference>
<dbReference type="SUPFAM" id="SSF55347">
    <property type="entry name" value="Glyceraldehyde-3-phosphate dehydrogenase-like, C-terminal domain"/>
    <property type="match status" value="1"/>
</dbReference>
<name>I0GQ18_SELRL</name>
<dbReference type="InterPro" id="IPR000846">
    <property type="entry name" value="DapB_N"/>
</dbReference>
<evidence type="ECO:0000256" key="7">
    <source>
        <dbReference type="ARBA" id="ARBA00023027"/>
    </source>
</evidence>
<gene>
    <name evidence="13 16" type="primary">dapB</name>
    <name evidence="16" type="ordered locus">SELR_11470</name>
</gene>
<dbReference type="Gene3D" id="3.40.50.720">
    <property type="entry name" value="NAD(P)-binding Rossmann-like Domain"/>
    <property type="match status" value="1"/>
</dbReference>
<feature type="binding site" evidence="13">
    <location>
        <position position="34"/>
    </location>
    <ligand>
        <name>NAD(+)</name>
        <dbReference type="ChEBI" id="CHEBI:57540"/>
    </ligand>
</feature>
<sequence length="264" mass="28296">MVTVLVNGACGRMGQAVLKAVQEAEDLQLVGAVDIRGGADCGELVGLPKNNVTVETDLTAALERLKPEVMIDFTRPDVVFDNVMAALKAKVSPVVGTTGLSEEQKTEIRKLAEENDTPAFIAPNFAIGAVLMMVMAKQAAKYMPEVEIIELHHDNKLDAPSGTAVQTAAMIAEVRAAHKQGHPEEKEKIAGARGADYEGMHIHSVRLPGYVAHQEVIFGGLGQTLTIRHDSLNRESFMPGVVLAAQKVRGLKGLTVGLDKLLEF</sequence>
<evidence type="ECO:0000313" key="17">
    <source>
        <dbReference type="Proteomes" id="UP000007887"/>
    </source>
</evidence>
<comment type="similarity">
    <text evidence="1 13">Belongs to the DapB family.</text>
</comment>
<dbReference type="FunFam" id="3.30.360.10:FF:000009">
    <property type="entry name" value="4-hydroxy-tetrahydrodipicolinate reductase"/>
    <property type="match status" value="1"/>
</dbReference>
<dbReference type="Proteomes" id="UP000007887">
    <property type="component" value="Chromosome"/>
</dbReference>
<dbReference type="HAMAP" id="MF_00102">
    <property type="entry name" value="DapB"/>
    <property type="match status" value="1"/>
</dbReference>
<dbReference type="GO" id="GO:0019877">
    <property type="term" value="P:diaminopimelate biosynthetic process"/>
    <property type="evidence" value="ECO:0007669"/>
    <property type="project" value="UniProtKB-UniRule"/>
</dbReference>
<evidence type="ECO:0000259" key="15">
    <source>
        <dbReference type="Pfam" id="PF05173"/>
    </source>
</evidence>
<feature type="binding site" evidence="13">
    <location>
        <begin position="162"/>
        <end position="163"/>
    </location>
    <ligand>
        <name>(S)-2,3,4,5-tetrahydrodipicolinate</name>
        <dbReference type="ChEBI" id="CHEBI:16845"/>
    </ligand>
</feature>
<evidence type="ECO:0000256" key="12">
    <source>
        <dbReference type="ARBA" id="ARBA00049396"/>
    </source>
</evidence>
<protein>
    <recommendedName>
        <fullName evidence="10 13">4-hydroxy-tetrahydrodipicolinate reductase</fullName>
        <shortName evidence="13">HTPA reductase</shortName>
        <ecNumber evidence="10 13">1.17.1.8</ecNumber>
    </recommendedName>
</protein>
<keyword evidence="5 13" id="KW-0220">Diaminopimelate biosynthesis</keyword>
<dbReference type="EC" id="1.17.1.8" evidence="10 13"/>
<organism evidence="16 17">
    <name type="scientific">Selenomonas ruminantium subsp. lactilytica (strain NBRC 103574 / TAM6421)</name>
    <dbReference type="NCBI Taxonomy" id="927704"/>
    <lineage>
        <taxon>Bacteria</taxon>
        <taxon>Bacillati</taxon>
        <taxon>Bacillota</taxon>
        <taxon>Negativicutes</taxon>
        <taxon>Selenomonadales</taxon>
        <taxon>Selenomonadaceae</taxon>
        <taxon>Selenomonas</taxon>
    </lineage>
</organism>
<dbReference type="PATRIC" id="fig|927704.6.peg.1182"/>
<reference evidence="16 17" key="1">
    <citation type="submission" date="2011-10" db="EMBL/GenBank/DDBJ databases">
        <title>Whole genome sequence of Selenomonas ruminantium subsp. lactilytica TAM6421.</title>
        <authorList>
            <person name="Oguchi A."/>
            <person name="Ankai A."/>
            <person name="Kaneko J."/>
            <person name="Yamada-Narita S."/>
            <person name="Fukui S."/>
            <person name="Takahashi M."/>
            <person name="Onodera T."/>
            <person name="Kojima S."/>
            <person name="Fushimi T."/>
            <person name="Abe N."/>
            <person name="Kamio Y."/>
            <person name="Yamazaki S."/>
            <person name="Fujita N."/>
        </authorList>
    </citation>
    <scope>NUCLEOTIDE SEQUENCE [LARGE SCALE GENOMIC DNA]</scope>
    <source>
        <strain evidence="17">NBRC 103574 / TAM6421</strain>
    </source>
</reference>
<feature type="binding site" evidence="13">
    <location>
        <begin position="96"/>
        <end position="98"/>
    </location>
    <ligand>
        <name>NAD(+)</name>
        <dbReference type="ChEBI" id="CHEBI:57540"/>
    </ligand>
</feature>
<keyword evidence="7 13" id="KW-0520">NAD</keyword>
<dbReference type="PROSITE" id="PS01298">
    <property type="entry name" value="DAPB"/>
    <property type="match status" value="1"/>
</dbReference>
<feature type="binding site" evidence="13">
    <location>
        <position position="153"/>
    </location>
    <ligand>
        <name>(S)-2,3,4,5-tetrahydrodipicolinate</name>
        <dbReference type="ChEBI" id="CHEBI:16845"/>
    </ligand>
</feature>
<dbReference type="GO" id="GO:0009089">
    <property type="term" value="P:lysine biosynthetic process via diaminopimelate"/>
    <property type="evidence" value="ECO:0007669"/>
    <property type="project" value="UniProtKB-UniRule"/>
</dbReference>
<dbReference type="InterPro" id="IPR022664">
    <property type="entry name" value="DapB_N_CS"/>
</dbReference>
<evidence type="ECO:0000256" key="8">
    <source>
        <dbReference type="ARBA" id="ARBA00023154"/>
    </source>
</evidence>
<comment type="catalytic activity">
    <reaction evidence="12 13">
        <text>(S)-2,3,4,5-tetrahydrodipicolinate + NAD(+) + H2O = (2S,4S)-4-hydroxy-2,3,4,5-tetrahydrodipicolinate + NADH + H(+)</text>
        <dbReference type="Rhea" id="RHEA:35323"/>
        <dbReference type="ChEBI" id="CHEBI:15377"/>
        <dbReference type="ChEBI" id="CHEBI:15378"/>
        <dbReference type="ChEBI" id="CHEBI:16845"/>
        <dbReference type="ChEBI" id="CHEBI:57540"/>
        <dbReference type="ChEBI" id="CHEBI:57945"/>
        <dbReference type="ChEBI" id="CHEBI:67139"/>
        <dbReference type="EC" id="1.17.1.8"/>
    </reaction>
</comment>
<feature type="domain" description="Dihydrodipicolinate reductase C-terminal" evidence="15">
    <location>
        <begin position="128"/>
        <end position="262"/>
    </location>
</feature>
<dbReference type="NCBIfam" id="TIGR00036">
    <property type="entry name" value="dapB"/>
    <property type="match status" value="1"/>
</dbReference>
<evidence type="ECO:0000259" key="14">
    <source>
        <dbReference type="Pfam" id="PF01113"/>
    </source>
</evidence>
<dbReference type="OrthoDB" id="9790352at2"/>
<feature type="active site" description="Proton donor" evidence="13">
    <location>
        <position position="156"/>
    </location>
</feature>
<keyword evidence="2 13" id="KW-0963">Cytoplasm</keyword>
<dbReference type="PIRSF" id="PIRSF000161">
    <property type="entry name" value="DHPR"/>
    <property type="match status" value="1"/>
</dbReference>
<keyword evidence="3 13" id="KW-0028">Amino-acid biosynthesis</keyword>
<evidence type="ECO:0000256" key="2">
    <source>
        <dbReference type="ARBA" id="ARBA00022490"/>
    </source>
</evidence>
<dbReference type="InterPro" id="IPR023940">
    <property type="entry name" value="DHDPR_bac"/>
</dbReference>
<dbReference type="Pfam" id="PF05173">
    <property type="entry name" value="DapB_C"/>
    <property type="match status" value="1"/>
</dbReference>
<dbReference type="KEGG" id="sri:SELR_11470"/>
<dbReference type="Gene3D" id="3.30.360.10">
    <property type="entry name" value="Dihydrodipicolinate Reductase, domain 2"/>
    <property type="match status" value="1"/>
</dbReference>
<keyword evidence="8 13" id="KW-0457">Lysine biosynthesis</keyword>
<dbReference type="UniPathway" id="UPA00034">
    <property type="reaction ID" value="UER00018"/>
</dbReference>
<dbReference type="Pfam" id="PF01113">
    <property type="entry name" value="DapB_N"/>
    <property type="match status" value="1"/>
</dbReference>
<dbReference type="GO" id="GO:0008839">
    <property type="term" value="F:4-hydroxy-tetrahydrodipicolinate reductase"/>
    <property type="evidence" value="ECO:0007669"/>
    <property type="project" value="UniProtKB-UniRule"/>
</dbReference>
<proteinExistence type="inferred from homology"/>
<feature type="binding site" evidence="13">
    <location>
        <position position="36"/>
    </location>
    <ligand>
        <name>NADP(+)</name>
        <dbReference type="ChEBI" id="CHEBI:58349"/>
    </ligand>
</feature>
<dbReference type="InterPro" id="IPR022663">
    <property type="entry name" value="DapB_C"/>
</dbReference>
<dbReference type="AlphaFoldDB" id="I0GQ18"/>
<evidence type="ECO:0000256" key="4">
    <source>
        <dbReference type="ARBA" id="ARBA00022857"/>
    </source>
</evidence>
<comment type="caution">
    <text evidence="13">Was originally thought to be a dihydrodipicolinate reductase (DHDPR), catalyzing the conversion of dihydrodipicolinate to tetrahydrodipicolinate. However, it was shown in E.coli that the substrate of the enzymatic reaction is not dihydrodipicolinate (DHDP) but in fact (2S,4S)-4-hydroxy-2,3,4,5-tetrahydrodipicolinic acid (HTPA), the product released by the DapA-catalyzed reaction.</text>
</comment>
<feature type="binding site" evidence="13">
    <location>
        <begin position="122"/>
        <end position="125"/>
    </location>
    <ligand>
        <name>NAD(+)</name>
        <dbReference type="ChEBI" id="CHEBI:57540"/>
    </ligand>
</feature>
<dbReference type="InterPro" id="IPR036291">
    <property type="entry name" value="NAD(P)-bd_dom_sf"/>
</dbReference>
<evidence type="ECO:0000256" key="3">
    <source>
        <dbReference type="ARBA" id="ARBA00022605"/>
    </source>
</evidence>
<evidence type="ECO:0000256" key="13">
    <source>
        <dbReference type="HAMAP-Rule" id="MF_00102"/>
    </source>
</evidence>
<dbReference type="HOGENOM" id="CLU_047479_0_1_9"/>
<dbReference type="RefSeq" id="WP_014424292.1">
    <property type="nucleotide sequence ID" value="NC_017068.1"/>
</dbReference>
<dbReference type="PANTHER" id="PTHR20836">
    <property type="entry name" value="DIHYDRODIPICOLINATE REDUCTASE"/>
    <property type="match status" value="1"/>
</dbReference>
<dbReference type="CDD" id="cd02274">
    <property type="entry name" value="DHDPR_N"/>
    <property type="match status" value="1"/>
</dbReference>
<dbReference type="PANTHER" id="PTHR20836:SF0">
    <property type="entry name" value="4-HYDROXY-TETRAHYDRODIPICOLINATE REDUCTASE 1, CHLOROPLASTIC-RELATED"/>
    <property type="match status" value="1"/>
</dbReference>
<dbReference type="GO" id="GO:0016726">
    <property type="term" value="F:oxidoreductase activity, acting on CH or CH2 groups, NAD or NADP as acceptor"/>
    <property type="evidence" value="ECO:0007669"/>
    <property type="project" value="UniProtKB-UniRule"/>
</dbReference>
<feature type="domain" description="Dihydrodipicolinate reductase N-terminal" evidence="14">
    <location>
        <begin position="3"/>
        <end position="125"/>
    </location>
</feature>
<keyword evidence="4 13" id="KW-0521">NADP</keyword>
<evidence type="ECO:0000256" key="11">
    <source>
        <dbReference type="ARBA" id="ARBA00049080"/>
    </source>
</evidence>
<comment type="pathway">
    <text evidence="9 13">Amino-acid biosynthesis; L-lysine biosynthesis via DAP pathway; (S)-tetrahydrodipicolinate from L-aspartate: step 4/4.</text>
</comment>
<dbReference type="GO" id="GO:0051287">
    <property type="term" value="F:NAD binding"/>
    <property type="evidence" value="ECO:0007669"/>
    <property type="project" value="UniProtKB-UniRule"/>
</dbReference>
<evidence type="ECO:0000256" key="5">
    <source>
        <dbReference type="ARBA" id="ARBA00022915"/>
    </source>
</evidence>
<feature type="binding site" evidence="13">
    <location>
        <begin position="8"/>
        <end position="13"/>
    </location>
    <ligand>
        <name>NAD(+)</name>
        <dbReference type="ChEBI" id="CHEBI:57540"/>
    </ligand>
</feature>
<keyword evidence="6 13" id="KW-0560">Oxidoreductase</keyword>
<feature type="active site" description="Proton donor/acceptor" evidence="13">
    <location>
        <position position="152"/>
    </location>
</feature>
<comment type="function">
    <text evidence="13">Catalyzes the conversion of 4-hydroxy-tetrahydrodipicolinate (HTPA) to tetrahydrodipicolinate.</text>
</comment>
<dbReference type="GO" id="GO:0050661">
    <property type="term" value="F:NADP binding"/>
    <property type="evidence" value="ECO:0007669"/>
    <property type="project" value="UniProtKB-UniRule"/>
</dbReference>
<evidence type="ECO:0000256" key="6">
    <source>
        <dbReference type="ARBA" id="ARBA00023002"/>
    </source>
</evidence>
<evidence type="ECO:0000256" key="1">
    <source>
        <dbReference type="ARBA" id="ARBA00006642"/>
    </source>
</evidence>
<evidence type="ECO:0000256" key="10">
    <source>
        <dbReference type="ARBA" id="ARBA00038983"/>
    </source>
</evidence>
<dbReference type="SUPFAM" id="SSF51735">
    <property type="entry name" value="NAD(P)-binding Rossmann-fold domains"/>
    <property type="match status" value="1"/>
</dbReference>
<accession>I0GQ18</accession>
<dbReference type="eggNOG" id="COG0289">
    <property type="taxonomic scope" value="Bacteria"/>
</dbReference>
<comment type="catalytic activity">
    <reaction evidence="11 13">
        <text>(S)-2,3,4,5-tetrahydrodipicolinate + NADP(+) + H2O = (2S,4S)-4-hydroxy-2,3,4,5-tetrahydrodipicolinate + NADPH + H(+)</text>
        <dbReference type="Rhea" id="RHEA:35331"/>
        <dbReference type="ChEBI" id="CHEBI:15377"/>
        <dbReference type="ChEBI" id="CHEBI:15378"/>
        <dbReference type="ChEBI" id="CHEBI:16845"/>
        <dbReference type="ChEBI" id="CHEBI:57783"/>
        <dbReference type="ChEBI" id="CHEBI:58349"/>
        <dbReference type="ChEBI" id="CHEBI:67139"/>
        <dbReference type="EC" id="1.17.1.8"/>
    </reaction>
</comment>
<dbReference type="EMBL" id="AP012292">
    <property type="protein sequence ID" value="BAL82855.1"/>
    <property type="molecule type" value="Genomic_DNA"/>
</dbReference>
<evidence type="ECO:0000313" key="16">
    <source>
        <dbReference type="EMBL" id="BAL82855.1"/>
    </source>
</evidence>
<comment type="subunit">
    <text evidence="13">Homotetramer.</text>
</comment>
<comment type="subcellular location">
    <subcellularLocation>
        <location evidence="13">Cytoplasm</location>
    </subcellularLocation>
</comment>